<keyword evidence="5" id="KW-0808">Transferase</keyword>
<dbReference type="GO" id="GO:0016740">
    <property type="term" value="F:transferase activity"/>
    <property type="evidence" value="ECO:0007669"/>
    <property type="project" value="UniProtKB-KW"/>
</dbReference>
<comment type="caution">
    <text evidence="5">The sequence shown here is derived from an EMBL/GenBank/DDBJ whole genome shotgun (WGS) entry which is preliminary data.</text>
</comment>
<gene>
    <name evidence="5" type="ORF">F4Y08_02365</name>
</gene>
<dbReference type="PANTHER" id="PTHR45953">
    <property type="entry name" value="IDURONATE 2-SULFATASE"/>
    <property type="match status" value="1"/>
</dbReference>
<protein>
    <submittedName>
        <fullName evidence="5">Sulfatase-like hydrolase/transferase</fullName>
    </submittedName>
</protein>
<dbReference type="SUPFAM" id="SSF53649">
    <property type="entry name" value="Alkaline phosphatase-like"/>
    <property type="match status" value="1"/>
</dbReference>
<reference evidence="5" key="1">
    <citation type="submission" date="2019-09" db="EMBL/GenBank/DDBJ databases">
        <title>Characterisation of the sponge microbiome using genome-centric metagenomics.</title>
        <authorList>
            <person name="Engelberts J.P."/>
            <person name="Robbins S.J."/>
            <person name="De Goeij J.M."/>
            <person name="Aranda M."/>
            <person name="Bell S.C."/>
            <person name="Webster N.S."/>
        </authorList>
    </citation>
    <scope>NUCLEOTIDE SEQUENCE</scope>
    <source>
        <strain evidence="5">SB0662_bin_9</strain>
    </source>
</reference>
<keyword evidence="2 5" id="KW-0378">Hydrolase</keyword>
<evidence type="ECO:0000259" key="4">
    <source>
        <dbReference type="Pfam" id="PF00884"/>
    </source>
</evidence>
<dbReference type="CDD" id="cd16022">
    <property type="entry name" value="sulfatase_like"/>
    <property type="match status" value="1"/>
</dbReference>
<evidence type="ECO:0000256" key="2">
    <source>
        <dbReference type="ARBA" id="ARBA00022801"/>
    </source>
</evidence>
<dbReference type="InterPro" id="IPR017850">
    <property type="entry name" value="Alkaline_phosphatase_core_sf"/>
</dbReference>
<evidence type="ECO:0000256" key="1">
    <source>
        <dbReference type="ARBA" id="ARBA00022723"/>
    </source>
</evidence>
<dbReference type="EMBL" id="VXPY01000013">
    <property type="protein sequence ID" value="MYD89172.1"/>
    <property type="molecule type" value="Genomic_DNA"/>
</dbReference>
<dbReference type="GO" id="GO:0008484">
    <property type="term" value="F:sulfuric ester hydrolase activity"/>
    <property type="evidence" value="ECO:0007669"/>
    <property type="project" value="TreeGrafter"/>
</dbReference>
<accession>A0A6B1DR17</accession>
<dbReference type="AlphaFoldDB" id="A0A6B1DR17"/>
<organism evidence="5">
    <name type="scientific">Caldilineaceae bacterium SB0662_bin_9</name>
    <dbReference type="NCBI Taxonomy" id="2605258"/>
    <lineage>
        <taxon>Bacteria</taxon>
        <taxon>Bacillati</taxon>
        <taxon>Chloroflexota</taxon>
        <taxon>Caldilineae</taxon>
        <taxon>Caldilineales</taxon>
        <taxon>Caldilineaceae</taxon>
    </lineage>
</organism>
<feature type="domain" description="Sulfatase N-terminal" evidence="4">
    <location>
        <begin position="5"/>
        <end position="353"/>
    </location>
</feature>
<keyword evidence="1" id="KW-0479">Metal-binding</keyword>
<dbReference type="GO" id="GO:0046872">
    <property type="term" value="F:metal ion binding"/>
    <property type="evidence" value="ECO:0007669"/>
    <property type="project" value="UniProtKB-KW"/>
</dbReference>
<dbReference type="GO" id="GO:0005737">
    <property type="term" value="C:cytoplasm"/>
    <property type="evidence" value="ECO:0007669"/>
    <property type="project" value="TreeGrafter"/>
</dbReference>
<evidence type="ECO:0000256" key="3">
    <source>
        <dbReference type="SAM" id="MobiDB-lite"/>
    </source>
</evidence>
<dbReference type="InterPro" id="IPR000917">
    <property type="entry name" value="Sulfatase_N"/>
</dbReference>
<name>A0A6B1DR17_9CHLR</name>
<sequence>MSSQPNVLLICTDHWPARLMGEAGHPVARTPTLDTLARNGVRFTNAYSECPVCIPARRTLMTGMSTRAHGDREFKVLEPMPTFPTLAQTFRDNGYQAQAVGKLHVYPQRDRIGFDDVMLVEEGRPILGAVDDYDLWLGDQGQAGQGYAHGMSNNEYTFRPWHLPESHHTTNWITRTMCRQIKRRDPTRPAFWYLSYVHPHPPLVPLQAYLDLYRDLDMDEACTGDWSGDADNLPYLLRVIRSKWQHMPPGEIARIRRAFYALCTHIDHQMRLVIGTLREERLLDNTIIMFTSDHGDMLGDHGLWAKRVYYEASANVPMLVQGTREQAAETAGTVSDRLVGWQDVMPTLLDMAGLEIPDHVEGRSMFGSECRNHLYGECGEGPKSSRMIRQGSLKLIYYPWGHRRQLFDVDADPAEQRDLASLPDHADDLERLTRLLVAELYGPDLDWVGDGKLVGLPEPDFATVPNRDLSGQRGIHWPVPPRDSSGDRIGMP</sequence>
<dbReference type="PANTHER" id="PTHR45953:SF1">
    <property type="entry name" value="IDURONATE 2-SULFATASE"/>
    <property type="match status" value="1"/>
</dbReference>
<evidence type="ECO:0000313" key="5">
    <source>
        <dbReference type="EMBL" id="MYD89172.1"/>
    </source>
</evidence>
<proteinExistence type="predicted"/>
<dbReference type="Pfam" id="PF00884">
    <property type="entry name" value="Sulfatase"/>
    <property type="match status" value="1"/>
</dbReference>
<dbReference type="Gene3D" id="3.40.720.10">
    <property type="entry name" value="Alkaline Phosphatase, subunit A"/>
    <property type="match status" value="1"/>
</dbReference>
<feature type="region of interest" description="Disordered" evidence="3">
    <location>
        <begin position="465"/>
        <end position="492"/>
    </location>
</feature>